<evidence type="ECO:0000259" key="1">
    <source>
        <dbReference type="Pfam" id="PF12706"/>
    </source>
</evidence>
<evidence type="ECO:0000313" key="4">
    <source>
        <dbReference type="Proteomes" id="UP000479526"/>
    </source>
</evidence>
<evidence type="ECO:0000259" key="2">
    <source>
        <dbReference type="Pfam" id="PF18456"/>
    </source>
</evidence>
<dbReference type="Proteomes" id="UP000479526">
    <property type="component" value="Unassembled WGS sequence"/>
</dbReference>
<dbReference type="EMBL" id="WXEW01000012">
    <property type="protein sequence ID" value="NAS26894.1"/>
    <property type="molecule type" value="Genomic_DNA"/>
</dbReference>
<dbReference type="Gene3D" id="3.60.15.10">
    <property type="entry name" value="Ribonuclease Z/Hydroxyacylglutathione hydrolase-like"/>
    <property type="match status" value="1"/>
</dbReference>
<evidence type="ECO:0000313" key="3">
    <source>
        <dbReference type="EMBL" id="NAS26894.1"/>
    </source>
</evidence>
<name>A0A7C9N729_9ACTN</name>
<dbReference type="PANTHER" id="PTHR43546:SF3">
    <property type="entry name" value="UPF0173 METAL-DEPENDENT HYDROLASE MJ1163"/>
    <property type="match status" value="1"/>
</dbReference>
<dbReference type="InterPro" id="IPR001279">
    <property type="entry name" value="Metallo-B-lactamas"/>
</dbReference>
<dbReference type="AlphaFoldDB" id="A0A7C9N729"/>
<comment type="caution">
    <text evidence="3">The sequence shown here is derived from an EMBL/GenBank/DDBJ whole genome shotgun (WGS) entry which is preliminary data.</text>
</comment>
<dbReference type="Pfam" id="PF18456">
    <property type="entry name" value="CmlA_N"/>
    <property type="match status" value="1"/>
</dbReference>
<feature type="domain" description="Diiron non-heme beta-hydroxylase N-terminal" evidence="2">
    <location>
        <begin position="10"/>
        <end position="240"/>
    </location>
</feature>
<feature type="domain" description="Metallo-beta-lactamase" evidence="1">
    <location>
        <begin position="272"/>
        <end position="428"/>
    </location>
</feature>
<protein>
    <submittedName>
        <fullName evidence="3">MBL fold metallo-hydrolase</fullName>
    </submittedName>
</protein>
<dbReference type="InterPro" id="IPR041141">
    <property type="entry name" value="CmlA_N"/>
</dbReference>
<keyword evidence="4" id="KW-1185">Reference proteome</keyword>
<dbReference type="SUPFAM" id="SSF56281">
    <property type="entry name" value="Metallo-hydrolase/oxidoreductase"/>
    <property type="match status" value="1"/>
</dbReference>
<proteinExistence type="predicted"/>
<accession>A0A7C9N729</accession>
<dbReference type="RefSeq" id="WP_161483865.1">
    <property type="nucleotide sequence ID" value="NZ_WXEW01000012.1"/>
</dbReference>
<keyword evidence="3" id="KW-0378">Hydrolase</keyword>
<reference evidence="3 4" key="1">
    <citation type="submission" date="2020-01" db="EMBL/GenBank/DDBJ databases">
        <title>Herbidospora sp. NEAU-GS84 nov., a novel actinomycete isolated from soil.</title>
        <authorList>
            <person name="Han L."/>
        </authorList>
    </citation>
    <scope>NUCLEOTIDE SEQUENCE [LARGE SCALE GENOMIC DNA]</scope>
    <source>
        <strain evidence="3 4">NEAU-GS84</strain>
    </source>
</reference>
<organism evidence="3 4">
    <name type="scientific">Herbidospora solisilvae</name>
    <dbReference type="NCBI Taxonomy" id="2696284"/>
    <lineage>
        <taxon>Bacteria</taxon>
        <taxon>Bacillati</taxon>
        <taxon>Actinomycetota</taxon>
        <taxon>Actinomycetes</taxon>
        <taxon>Streptosporangiales</taxon>
        <taxon>Streptosporangiaceae</taxon>
        <taxon>Herbidospora</taxon>
    </lineage>
</organism>
<dbReference type="Pfam" id="PF12706">
    <property type="entry name" value="Lactamase_B_2"/>
    <property type="match status" value="1"/>
</dbReference>
<gene>
    <name evidence="3" type="ORF">GT755_35155</name>
</gene>
<dbReference type="PANTHER" id="PTHR43546">
    <property type="entry name" value="UPF0173 METAL-DEPENDENT HYDROLASE MJ1163-RELATED"/>
    <property type="match status" value="1"/>
</dbReference>
<sequence>MPDSSERLFLRSNAIIEPLVDRFYAWMHIVAPAQAAMNLANVQVPLLESYLHSPQVHIAASTNPALRGGYFVNVEESRATEIGDLLDTIKRDRADMLTFAAAIQDADELLRQNATGFDLTPLYPKLHPSLHGLVELAYDTSNQASLHVMEPLLYHSPAFDRRRQSVQLSLEDGVERPFILSTPRLPMPGVLELPIAFDHPGLDELFRARIEGTTLARLRELFDLDDAQAALMRGLLDTRPSLSPDRHIEGGGRIRYYGHACLVLQTPEAAVVADPFISADNRHGDRYTLDDLPDRIDLVLITHGHQDHIVLETLLQLRSRTGAVVVPRSSRGNLCDPSIGLYLRSMGFTVIEVDDFDEIPLPGGAKVVATPFLGEHSDLDIRAKSTYLVQLAGKSVFIGADSSGIAPPLYRYIRSHLGEVDIAFLGMECDGAPLTWLYQGLLTRPVTKKMSDSRKLSGSNAEQAAAIMTELGSREAYVYAMGEESWQGHVMATTYTPDTYQIKQIEEFMTWCKEHDVAAEHLLNIREWTW</sequence>
<dbReference type="InterPro" id="IPR036866">
    <property type="entry name" value="RibonucZ/Hydroxyglut_hydro"/>
</dbReference>
<dbReference type="InterPro" id="IPR050114">
    <property type="entry name" value="UPF0173_UPF0282_UlaG_hydrolase"/>
</dbReference>
<dbReference type="GO" id="GO:0016787">
    <property type="term" value="F:hydrolase activity"/>
    <property type="evidence" value="ECO:0007669"/>
    <property type="project" value="UniProtKB-KW"/>
</dbReference>